<dbReference type="OrthoDB" id="5089581at2759"/>
<dbReference type="Proteomes" id="UP000720189">
    <property type="component" value="Unassembled WGS sequence"/>
</dbReference>
<dbReference type="EMBL" id="JAGMUX010000017">
    <property type="protein sequence ID" value="KAH7234684.1"/>
    <property type="molecule type" value="Genomic_DNA"/>
</dbReference>
<protein>
    <recommendedName>
        <fullName evidence="3">F-box domain-containing protein</fullName>
    </recommendedName>
</protein>
<dbReference type="RefSeq" id="XP_046044449.1">
    <property type="nucleotide sequence ID" value="XM_046190641.1"/>
</dbReference>
<dbReference type="GeneID" id="70220595"/>
<sequence length="485" mass="55936">MELIQPQKSLPGSKLQEYVQALKVIAQQRPDDLEARRRSQTATDLYHESWPHHDVPKPLTVPNPAETSRPKVWIPSLPTEIYEIIFDLIVAEYPSTKVENERRVRTLVSLTCSCRLFQIILEMYLYKHPRSCRLSWVQYYNLLFRFSLTIEPRRALLVQSLSVNVEHKLCPNLSHLEVSKSTGWLSSPDLEYLGHLFSVCPKVTRFSLKVRTITGISFASESSERFSKFWNQLTHLEALWYPVTSEIIELSKRCPSLQRLKMDGDCTATVESLLNASLIWGKTLKTLYVSGIRKTQSNSAIYQLMERLPVVEEFFLCNESQMTSTIHALTRLSSPRLKRFKGIHYDHTGNRIAPAELETAICDMIAAHAGTLESISLFSECDLSMSVLEEVKKAKKLKFVNLLLPRVLTDDELEGLVAACPKLEGCSRNFYRMTHQRKYSEIVWPYLDDESHDNWEEDPKYGSWGFIPDVKEESGPEILQWAFWD</sequence>
<keyword evidence="2" id="KW-1185">Reference proteome</keyword>
<accession>A0A9P9GB36</accession>
<dbReference type="InterPro" id="IPR032675">
    <property type="entry name" value="LRR_dom_sf"/>
</dbReference>
<proteinExistence type="predicted"/>
<dbReference type="AlphaFoldDB" id="A0A9P9GB36"/>
<dbReference type="Gene3D" id="3.80.10.10">
    <property type="entry name" value="Ribonuclease Inhibitor"/>
    <property type="match status" value="1"/>
</dbReference>
<name>A0A9P9GB36_FUSRE</name>
<comment type="caution">
    <text evidence="1">The sequence shown here is derived from an EMBL/GenBank/DDBJ whole genome shotgun (WGS) entry which is preliminary data.</text>
</comment>
<gene>
    <name evidence="1" type="ORF">BKA55DRAFT_543869</name>
</gene>
<organism evidence="1 2">
    <name type="scientific">Fusarium redolens</name>
    <dbReference type="NCBI Taxonomy" id="48865"/>
    <lineage>
        <taxon>Eukaryota</taxon>
        <taxon>Fungi</taxon>
        <taxon>Dikarya</taxon>
        <taxon>Ascomycota</taxon>
        <taxon>Pezizomycotina</taxon>
        <taxon>Sordariomycetes</taxon>
        <taxon>Hypocreomycetidae</taxon>
        <taxon>Hypocreales</taxon>
        <taxon>Nectriaceae</taxon>
        <taxon>Fusarium</taxon>
        <taxon>Fusarium redolens species complex</taxon>
    </lineage>
</organism>
<reference evidence="1" key="1">
    <citation type="journal article" date="2021" name="Nat. Commun.">
        <title>Genetic determinants of endophytism in the Arabidopsis root mycobiome.</title>
        <authorList>
            <person name="Mesny F."/>
            <person name="Miyauchi S."/>
            <person name="Thiergart T."/>
            <person name="Pickel B."/>
            <person name="Atanasova L."/>
            <person name="Karlsson M."/>
            <person name="Huettel B."/>
            <person name="Barry K.W."/>
            <person name="Haridas S."/>
            <person name="Chen C."/>
            <person name="Bauer D."/>
            <person name="Andreopoulos W."/>
            <person name="Pangilinan J."/>
            <person name="LaButti K."/>
            <person name="Riley R."/>
            <person name="Lipzen A."/>
            <person name="Clum A."/>
            <person name="Drula E."/>
            <person name="Henrissat B."/>
            <person name="Kohler A."/>
            <person name="Grigoriev I.V."/>
            <person name="Martin F.M."/>
            <person name="Hacquard S."/>
        </authorList>
    </citation>
    <scope>NUCLEOTIDE SEQUENCE</scope>
    <source>
        <strain evidence="1">MPI-CAGE-AT-0023</strain>
    </source>
</reference>
<evidence type="ECO:0000313" key="1">
    <source>
        <dbReference type="EMBL" id="KAH7234684.1"/>
    </source>
</evidence>
<evidence type="ECO:0000313" key="2">
    <source>
        <dbReference type="Proteomes" id="UP000720189"/>
    </source>
</evidence>
<evidence type="ECO:0008006" key="3">
    <source>
        <dbReference type="Google" id="ProtNLM"/>
    </source>
</evidence>
<dbReference type="SUPFAM" id="SSF52047">
    <property type="entry name" value="RNI-like"/>
    <property type="match status" value="1"/>
</dbReference>